<dbReference type="NCBIfam" id="TIGR02937">
    <property type="entry name" value="sigma70-ECF"/>
    <property type="match status" value="1"/>
</dbReference>
<dbReference type="GO" id="GO:0003677">
    <property type="term" value="F:DNA binding"/>
    <property type="evidence" value="ECO:0007669"/>
    <property type="project" value="UniProtKB-KW"/>
</dbReference>
<evidence type="ECO:0000256" key="2">
    <source>
        <dbReference type="ARBA" id="ARBA00023015"/>
    </source>
</evidence>
<feature type="domain" description="RNA polymerase sigma-70 region 2" evidence="7">
    <location>
        <begin position="37"/>
        <end position="103"/>
    </location>
</feature>
<dbReference type="Gene3D" id="1.10.1740.10">
    <property type="match status" value="1"/>
</dbReference>
<dbReference type="AlphaFoldDB" id="A0A6L3VEV0"/>
<dbReference type="OrthoDB" id="2046835at2"/>
<reference evidence="9 10" key="1">
    <citation type="submission" date="2019-09" db="EMBL/GenBank/DDBJ databases">
        <title>Actinomadura physcomitrii sp. nov., a novel actinomycete isolated from moss [Physcomitrium sphaericum (Ludw) Fuernr].</title>
        <authorList>
            <person name="Liu C."/>
            <person name="Zhuang X."/>
        </authorList>
    </citation>
    <scope>NUCLEOTIDE SEQUENCE [LARGE SCALE GENOMIC DNA]</scope>
    <source>
        <strain evidence="9 10">CYP1-1B</strain>
    </source>
</reference>
<keyword evidence="4" id="KW-0238">DNA-binding</keyword>
<dbReference type="PANTHER" id="PTHR43133:SF50">
    <property type="entry name" value="ECF RNA POLYMERASE SIGMA FACTOR SIGM"/>
    <property type="match status" value="1"/>
</dbReference>
<dbReference type="Gene3D" id="1.10.10.10">
    <property type="entry name" value="Winged helix-like DNA-binding domain superfamily/Winged helix DNA-binding domain"/>
    <property type="match status" value="1"/>
</dbReference>
<dbReference type="SUPFAM" id="SSF88659">
    <property type="entry name" value="Sigma3 and sigma4 domains of RNA polymerase sigma factors"/>
    <property type="match status" value="1"/>
</dbReference>
<dbReference type="InterPro" id="IPR007627">
    <property type="entry name" value="RNA_pol_sigma70_r2"/>
</dbReference>
<dbReference type="NCBIfam" id="TIGR02983">
    <property type="entry name" value="SigE-fam_strep"/>
    <property type="match status" value="1"/>
</dbReference>
<dbReference type="CDD" id="cd06171">
    <property type="entry name" value="Sigma70_r4"/>
    <property type="match status" value="1"/>
</dbReference>
<dbReference type="InterPro" id="IPR039425">
    <property type="entry name" value="RNA_pol_sigma-70-like"/>
</dbReference>
<sequence>MRHPRRTAGTVPEAGAPEADAPEVDHRAAGTAALVALFREHQLGLARTALMIVGDRATAEDVVQDAFVDLYRRIDRLTDHDRMLPYARAAVVNKCRTVLRRRKLAFRSGRTHEPPVWSAESAAMLGEERREVFLALRRLPQRRREALVLRYYLDLDEREIAEIMGIGVGTVRSTVSRALAALADLLGEEA</sequence>
<dbReference type="InterPro" id="IPR036388">
    <property type="entry name" value="WH-like_DNA-bd_sf"/>
</dbReference>
<keyword evidence="10" id="KW-1185">Reference proteome</keyword>
<name>A0A6L3VEV0_9ACTN</name>
<dbReference type="GO" id="GO:0016987">
    <property type="term" value="F:sigma factor activity"/>
    <property type="evidence" value="ECO:0007669"/>
    <property type="project" value="UniProtKB-KW"/>
</dbReference>
<dbReference type="InterPro" id="IPR013324">
    <property type="entry name" value="RNA_pol_sigma_r3/r4-like"/>
</dbReference>
<evidence type="ECO:0000256" key="6">
    <source>
        <dbReference type="SAM" id="MobiDB-lite"/>
    </source>
</evidence>
<organism evidence="9 10">
    <name type="scientific">Actinomadura montaniterrae</name>
    <dbReference type="NCBI Taxonomy" id="1803903"/>
    <lineage>
        <taxon>Bacteria</taxon>
        <taxon>Bacillati</taxon>
        <taxon>Actinomycetota</taxon>
        <taxon>Actinomycetes</taxon>
        <taxon>Streptosporangiales</taxon>
        <taxon>Thermomonosporaceae</taxon>
        <taxon>Actinomadura</taxon>
    </lineage>
</organism>
<protein>
    <submittedName>
        <fullName evidence="9">SigE family RNA polymerase sigma factor</fullName>
    </submittedName>
</protein>
<evidence type="ECO:0000259" key="7">
    <source>
        <dbReference type="Pfam" id="PF04542"/>
    </source>
</evidence>
<feature type="domain" description="RNA polymerase sigma factor 70 region 4 type 2" evidence="8">
    <location>
        <begin position="131"/>
        <end position="182"/>
    </location>
</feature>
<evidence type="ECO:0000256" key="1">
    <source>
        <dbReference type="ARBA" id="ARBA00010641"/>
    </source>
</evidence>
<gene>
    <name evidence="9" type="ORF">F9B16_42445</name>
</gene>
<evidence type="ECO:0000256" key="5">
    <source>
        <dbReference type="ARBA" id="ARBA00023163"/>
    </source>
</evidence>
<dbReference type="InterPro" id="IPR013249">
    <property type="entry name" value="RNA_pol_sigma70_r4_t2"/>
</dbReference>
<evidence type="ECO:0000259" key="8">
    <source>
        <dbReference type="Pfam" id="PF08281"/>
    </source>
</evidence>
<keyword evidence="3" id="KW-0731">Sigma factor</keyword>
<dbReference type="InterPro" id="IPR014325">
    <property type="entry name" value="RNA_pol_sigma-E_actinobac"/>
</dbReference>
<keyword evidence="5" id="KW-0804">Transcription</keyword>
<evidence type="ECO:0000313" key="9">
    <source>
        <dbReference type="EMBL" id="KAB2363851.1"/>
    </source>
</evidence>
<keyword evidence="2" id="KW-0805">Transcription regulation</keyword>
<dbReference type="Pfam" id="PF08281">
    <property type="entry name" value="Sigma70_r4_2"/>
    <property type="match status" value="1"/>
</dbReference>
<evidence type="ECO:0000313" key="10">
    <source>
        <dbReference type="Proteomes" id="UP000483004"/>
    </source>
</evidence>
<dbReference type="EMBL" id="WBMR01000233">
    <property type="protein sequence ID" value="KAB2363851.1"/>
    <property type="molecule type" value="Genomic_DNA"/>
</dbReference>
<evidence type="ECO:0000256" key="4">
    <source>
        <dbReference type="ARBA" id="ARBA00023125"/>
    </source>
</evidence>
<accession>A0A6L3VEV0</accession>
<comment type="similarity">
    <text evidence="1">Belongs to the sigma-70 factor family. ECF subfamily.</text>
</comment>
<dbReference type="Pfam" id="PF04542">
    <property type="entry name" value="Sigma70_r2"/>
    <property type="match status" value="1"/>
</dbReference>
<proteinExistence type="inferred from homology"/>
<dbReference type="GO" id="GO:0006352">
    <property type="term" value="P:DNA-templated transcription initiation"/>
    <property type="evidence" value="ECO:0007669"/>
    <property type="project" value="InterPro"/>
</dbReference>
<dbReference type="Proteomes" id="UP000483004">
    <property type="component" value="Unassembled WGS sequence"/>
</dbReference>
<dbReference type="InterPro" id="IPR013325">
    <property type="entry name" value="RNA_pol_sigma_r2"/>
</dbReference>
<feature type="region of interest" description="Disordered" evidence="6">
    <location>
        <begin position="1"/>
        <end position="23"/>
    </location>
</feature>
<dbReference type="PANTHER" id="PTHR43133">
    <property type="entry name" value="RNA POLYMERASE ECF-TYPE SIGMA FACTO"/>
    <property type="match status" value="1"/>
</dbReference>
<comment type="caution">
    <text evidence="9">The sequence shown here is derived from an EMBL/GenBank/DDBJ whole genome shotgun (WGS) entry which is preliminary data.</text>
</comment>
<dbReference type="InterPro" id="IPR014284">
    <property type="entry name" value="RNA_pol_sigma-70_dom"/>
</dbReference>
<dbReference type="SUPFAM" id="SSF88946">
    <property type="entry name" value="Sigma2 domain of RNA polymerase sigma factors"/>
    <property type="match status" value="1"/>
</dbReference>
<evidence type="ECO:0000256" key="3">
    <source>
        <dbReference type="ARBA" id="ARBA00023082"/>
    </source>
</evidence>